<dbReference type="InterPro" id="IPR059117">
    <property type="entry name" value="APS_kinase_dom"/>
</dbReference>
<evidence type="ECO:0000313" key="3">
    <source>
        <dbReference type="EMBL" id="TQE93761.1"/>
    </source>
</evidence>
<proteinExistence type="predicted"/>
<dbReference type="AlphaFoldDB" id="A0A540VAJ8"/>
<dbReference type="GO" id="GO:0010134">
    <property type="term" value="P:sulfate assimilation via adenylyl sulfate reduction"/>
    <property type="evidence" value="ECO:0007669"/>
    <property type="project" value="TreeGrafter"/>
</dbReference>
<dbReference type="GO" id="GO:0004020">
    <property type="term" value="F:adenylylsulfate kinase activity"/>
    <property type="evidence" value="ECO:0007669"/>
    <property type="project" value="InterPro"/>
</dbReference>
<reference evidence="3 4" key="1">
    <citation type="submission" date="2019-06" db="EMBL/GenBank/DDBJ databases">
        <title>Genome sequence of Litorilinea aerophila BAA-2444.</title>
        <authorList>
            <person name="Maclea K.S."/>
            <person name="Maurais E.G."/>
            <person name="Iannazzi L.C."/>
        </authorList>
    </citation>
    <scope>NUCLEOTIDE SEQUENCE [LARGE SCALE GENOMIC DNA]</scope>
    <source>
        <strain evidence="3 4">ATCC BAA-2444</strain>
    </source>
</reference>
<feature type="domain" description="APS kinase" evidence="2">
    <location>
        <begin position="9"/>
        <end position="155"/>
    </location>
</feature>
<keyword evidence="1" id="KW-0808">Transferase</keyword>
<dbReference type="CDD" id="cd02027">
    <property type="entry name" value="APSK"/>
    <property type="match status" value="1"/>
</dbReference>
<dbReference type="PANTHER" id="PTHR42700">
    <property type="entry name" value="SULFATE ADENYLYLTRANSFERASE"/>
    <property type="match status" value="1"/>
</dbReference>
<keyword evidence="4" id="KW-1185">Reference proteome</keyword>
<dbReference type="GO" id="GO:0004781">
    <property type="term" value="F:sulfate adenylyltransferase (ATP) activity"/>
    <property type="evidence" value="ECO:0007669"/>
    <property type="project" value="TreeGrafter"/>
</dbReference>
<dbReference type="Proteomes" id="UP000317371">
    <property type="component" value="Unassembled WGS sequence"/>
</dbReference>
<comment type="caution">
    <text evidence="3">The sequence shown here is derived from an EMBL/GenBank/DDBJ whole genome shotgun (WGS) entry which is preliminary data.</text>
</comment>
<dbReference type="RefSeq" id="WP_141611901.1">
    <property type="nucleotide sequence ID" value="NZ_VIGC02000033.1"/>
</dbReference>
<name>A0A540VAJ8_9CHLR</name>
<dbReference type="InParanoid" id="A0A540VAJ8"/>
<dbReference type="GO" id="GO:0005737">
    <property type="term" value="C:cytoplasm"/>
    <property type="evidence" value="ECO:0007669"/>
    <property type="project" value="TreeGrafter"/>
</dbReference>
<accession>A0A540VAJ8</accession>
<evidence type="ECO:0000256" key="1">
    <source>
        <dbReference type="ARBA" id="ARBA00022679"/>
    </source>
</evidence>
<dbReference type="InterPro" id="IPR050512">
    <property type="entry name" value="Sulf_AdTrans/APS_kinase"/>
</dbReference>
<dbReference type="PANTHER" id="PTHR42700:SF1">
    <property type="entry name" value="SULFATE ADENYLYLTRANSFERASE"/>
    <property type="match status" value="1"/>
</dbReference>
<dbReference type="Pfam" id="PF01583">
    <property type="entry name" value="APS_kinase"/>
    <property type="match status" value="1"/>
</dbReference>
<dbReference type="EMBL" id="VIGC01000033">
    <property type="protein sequence ID" value="TQE93761.1"/>
    <property type="molecule type" value="Genomic_DNA"/>
</dbReference>
<keyword evidence="3" id="KW-0418">Kinase</keyword>
<dbReference type="InterPro" id="IPR027417">
    <property type="entry name" value="P-loop_NTPase"/>
</dbReference>
<dbReference type="OrthoDB" id="9805698at2"/>
<gene>
    <name evidence="3" type="ORF">FKZ61_19830</name>
</gene>
<dbReference type="GO" id="GO:0005524">
    <property type="term" value="F:ATP binding"/>
    <property type="evidence" value="ECO:0007669"/>
    <property type="project" value="InterPro"/>
</dbReference>
<dbReference type="SUPFAM" id="SSF52540">
    <property type="entry name" value="P-loop containing nucleoside triphosphate hydrolases"/>
    <property type="match status" value="1"/>
</dbReference>
<organism evidence="3 4">
    <name type="scientific">Litorilinea aerophila</name>
    <dbReference type="NCBI Taxonomy" id="1204385"/>
    <lineage>
        <taxon>Bacteria</taxon>
        <taxon>Bacillati</taxon>
        <taxon>Chloroflexota</taxon>
        <taxon>Caldilineae</taxon>
        <taxon>Caldilineales</taxon>
        <taxon>Caldilineaceae</taxon>
        <taxon>Litorilinea</taxon>
    </lineage>
</organism>
<dbReference type="GO" id="GO:0019379">
    <property type="term" value="P:sulfate assimilation, phosphoadenylyl sulfate reduction by phosphoadenylyl-sulfate reductase (thioredoxin)"/>
    <property type="evidence" value="ECO:0007669"/>
    <property type="project" value="TreeGrafter"/>
</dbReference>
<sequence>MGRDETSPGWAVWFTGLPAAGKTTLARTLQRRLAREGICAVLLDSDELRPILTPQPTFTPGEREDFYRRLTQLAATLVEQGVHVLIAATGNRQHYRDFAARLLPHLALVWVRCAPETCRRRDPKGLYRRALAGEIRNFPGVDAAYEPPAEPVAVVDTDREGPDQAVERLLVTLPFLRSGDSG</sequence>
<evidence type="ECO:0000313" key="4">
    <source>
        <dbReference type="Proteomes" id="UP000317371"/>
    </source>
</evidence>
<protein>
    <submittedName>
        <fullName evidence="3">Adenylyl-sulfate kinase</fullName>
    </submittedName>
</protein>
<evidence type="ECO:0000259" key="2">
    <source>
        <dbReference type="Pfam" id="PF01583"/>
    </source>
</evidence>
<dbReference type="Gene3D" id="3.40.50.300">
    <property type="entry name" value="P-loop containing nucleotide triphosphate hydrolases"/>
    <property type="match status" value="1"/>
</dbReference>